<dbReference type="AlphaFoldDB" id="A0A9N9HA73"/>
<organism evidence="2 3">
    <name type="scientific">Ambispora gerdemannii</name>
    <dbReference type="NCBI Taxonomy" id="144530"/>
    <lineage>
        <taxon>Eukaryota</taxon>
        <taxon>Fungi</taxon>
        <taxon>Fungi incertae sedis</taxon>
        <taxon>Mucoromycota</taxon>
        <taxon>Glomeromycotina</taxon>
        <taxon>Glomeromycetes</taxon>
        <taxon>Archaeosporales</taxon>
        <taxon>Ambisporaceae</taxon>
        <taxon>Ambispora</taxon>
    </lineage>
</organism>
<evidence type="ECO:0000259" key="1">
    <source>
        <dbReference type="Pfam" id="PF05020"/>
    </source>
</evidence>
<gene>
    <name evidence="2" type="ORF">AGERDE_LOCUS12261</name>
</gene>
<dbReference type="Proteomes" id="UP000789831">
    <property type="component" value="Unassembled WGS sequence"/>
</dbReference>
<evidence type="ECO:0000313" key="2">
    <source>
        <dbReference type="EMBL" id="CAG8671163.1"/>
    </source>
</evidence>
<accession>A0A9N9HA73</accession>
<name>A0A9N9HA73_9GLOM</name>
<evidence type="ECO:0000313" key="3">
    <source>
        <dbReference type="Proteomes" id="UP000789831"/>
    </source>
</evidence>
<feature type="domain" description="NPL4 zinc-binding putative" evidence="1">
    <location>
        <begin position="5"/>
        <end position="40"/>
    </location>
</feature>
<dbReference type="InterPro" id="IPR007716">
    <property type="entry name" value="NPL4_Zn-bd_put"/>
</dbReference>
<reference evidence="2" key="1">
    <citation type="submission" date="2021-06" db="EMBL/GenBank/DDBJ databases">
        <authorList>
            <person name="Kallberg Y."/>
            <person name="Tangrot J."/>
            <person name="Rosling A."/>
        </authorList>
    </citation>
    <scope>NUCLEOTIDE SEQUENCE</scope>
    <source>
        <strain evidence="2">MT106</strain>
    </source>
</reference>
<proteinExistence type="predicted"/>
<dbReference type="OrthoDB" id="10251089at2759"/>
<protein>
    <submittedName>
        <fullName evidence="2">8958_t:CDS:1</fullName>
    </submittedName>
</protein>
<dbReference type="EMBL" id="CAJVPL010007755">
    <property type="protein sequence ID" value="CAG8671163.1"/>
    <property type="molecule type" value="Genomic_DNA"/>
</dbReference>
<sequence length="54" mass="6185">QKEYVEEPDYRVKQRCLNGHAPLPEGICTNCQPSAVILQQVREQSTLTAFLLLR</sequence>
<feature type="non-terminal residue" evidence="2">
    <location>
        <position position="1"/>
    </location>
</feature>
<comment type="caution">
    <text evidence="2">The sequence shown here is derived from an EMBL/GenBank/DDBJ whole genome shotgun (WGS) entry which is preliminary data.</text>
</comment>
<keyword evidence="3" id="KW-1185">Reference proteome</keyword>
<dbReference type="Pfam" id="PF05020">
    <property type="entry name" value="zf-NPL4"/>
    <property type="match status" value="1"/>
</dbReference>